<accession>A0A371PBP2</accession>
<gene>
    <name evidence="3" type="ORF">DX116_05075</name>
</gene>
<name>A0A371PBP2_9ACTN</name>
<feature type="transmembrane region" description="Helical" evidence="2">
    <location>
        <begin position="246"/>
        <end position="268"/>
    </location>
</feature>
<dbReference type="Proteomes" id="UP000265581">
    <property type="component" value="Unassembled WGS sequence"/>
</dbReference>
<sequence>MSTTATTVAVPPSPPVSRRAPRPVPDPVPFARLVSVELRKCFDTRAGFWLLASIGIAALLATGSVLLWAPDSAITYSTFASAIGFPMTVILPMIAVLAVTSEWSQRSGLTTFTLVPHRGRAIAAKAVVTIGISIASTALALVVGVLGTVAGSALLGVDAAWNLGPERLFNIALAQVIGMLVGFMLGVTIRHSAGAIVGYFVYSFVLPGLTEVLAQTQQWFGDLRPWVDVNYAQSALYNGSLDASQWAHLAVTTFVWLVIPLAVGLWALMRSEVK</sequence>
<proteinExistence type="predicted"/>
<keyword evidence="4" id="KW-1185">Reference proteome</keyword>
<evidence type="ECO:0000256" key="1">
    <source>
        <dbReference type="SAM" id="MobiDB-lite"/>
    </source>
</evidence>
<feature type="transmembrane region" description="Helical" evidence="2">
    <location>
        <begin position="168"/>
        <end position="189"/>
    </location>
</feature>
<dbReference type="OrthoDB" id="3822725at2"/>
<evidence type="ECO:0000313" key="3">
    <source>
        <dbReference type="EMBL" id="REK72968.1"/>
    </source>
</evidence>
<comment type="caution">
    <text evidence="3">The sequence shown here is derived from an EMBL/GenBank/DDBJ whole genome shotgun (WGS) entry which is preliminary data.</text>
</comment>
<feature type="compositionally biased region" description="Low complexity" evidence="1">
    <location>
        <begin position="1"/>
        <end position="10"/>
    </location>
</feature>
<feature type="transmembrane region" description="Helical" evidence="2">
    <location>
        <begin position="126"/>
        <end position="156"/>
    </location>
</feature>
<organism evidence="3 4">
    <name type="scientific">Aeromicrobium endophyticum</name>
    <dbReference type="NCBI Taxonomy" id="2292704"/>
    <lineage>
        <taxon>Bacteria</taxon>
        <taxon>Bacillati</taxon>
        <taxon>Actinomycetota</taxon>
        <taxon>Actinomycetes</taxon>
        <taxon>Propionibacteriales</taxon>
        <taxon>Nocardioidaceae</taxon>
        <taxon>Aeromicrobium</taxon>
    </lineage>
</organism>
<feature type="region of interest" description="Disordered" evidence="1">
    <location>
        <begin position="1"/>
        <end position="21"/>
    </location>
</feature>
<evidence type="ECO:0000256" key="2">
    <source>
        <dbReference type="SAM" id="Phobius"/>
    </source>
</evidence>
<reference evidence="3 4" key="1">
    <citation type="submission" date="2018-08" db="EMBL/GenBank/DDBJ databases">
        <title>Aeromicrobium sp. M2KJ-4, whole genome shotgun sequence.</title>
        <authorList>
            <person name="Tuo L."/>
        </authorList>
    </citation>
    <scope>NUCLEOTIDE SEQUENCE [LARGE SCALE GENOMIC DNA]</scope>
    <source>
        <strain evidence="3 4">M2KJ-4</strain>
    </source>
</reference>
<keyword evidence="2" id="KW-0812">Transmembrane</keyword>
<protein>
    <submittedName>
        <fullName evidence="3">ABC transporter permease</fullName>
    </submittedName>
</protein>
<feature type="transmembrane region" description="Helical" evidence="2">
    <location>
        <begin position="74"/>
        <end position="99"/>
    </location>
</feature>
<dbReference type="EMBL" id="QUBR01000001">
    <property type="protein sequence ID" value="REK72968.1"/>
    <property type="molecule type" value="Genomic_DNA"/>
</dbReference>
<dbReference type="RefSeq" id="WP_119703082.1">
    <property type="nucleotide sequence ID" value="NZ_JBHSOI010000001.1"/>
</dbReference>
<feature type="transmembrane region" description="Helical" evidence="2">
    <location>
        <begin position="48"/>
        <end position="68"/>
    </location>
</feature>
<evidence type="ECO:0000313" key="4">
    <source>
        <dbReference type="Proteomes" id="UP000265581"/>
    </source>
</evidence>
<keyword evidence="2" id="KW-0472">Membrane</keyword>
<keyword evidence="2" id="KW-1133">Transmembrane helix</keyword>
<feature type="transmembrane region" description="Helical" evidence="2">
    <location>
        <begin position="196"/>
        <end position="214"/>
    </location>
</feature>
<dbReference type="AlphaFoldDB" id="A0A371PBP2"/>